<feature type="transmembrane region" description="Helical" evidence="1">
    <location>
        <begin position="127"/>
        <end position="144"/>
    </location>
</feature>
<evidence type="ECO:0000313" key="3">
    <source>
        <dbReference type="Proteomes" id="UP000190367"/>
    </source>
</evidence>
<dbReference type="EMBL" id="FUWZ01000001">
    <property type="protein sequence ID" value="SJZ64560.1"/>
    <property type="molecule type" value="Genomic_DNA"/>
</dbReference>
<reference evidence="3" key="1">
    <citation type="submission" date="2017-02" db="EMBL/GenBank/DDBJ databases">
        <authorList>
            <person name="Varghese N."/>
            <person name="Submissions S."/>
        </authorList>
    </citation>
    <scope>NUCLEOTIDE SEQUENCE [LARGE SCALE GENOMIC DNA]</scope>
    <source>
        <strain evidence="3">DSM 22224</strain>
    </source>
</reference>
<accession>A0A1T4MBY6</accession>
<dbReference type="OrthoDB" id="676647at2"/>
<dbReference type="RefSeq" id="WP_078667673.1">
    <property type="nucleotide sequence ID" value="NZ_FUWZ01000001.1"/>
</dbReference>
<evidence type="ECO:0000313" key="2">
    <source>
        <dbReference type="EMBL" id="SJZ64560.1"/>
    </source>
</evidence>
<sequence>MHANIFSATYLIANGVGLLILMLAIFRPVVAQAALSLLFTGAGIFNGVMAIVHPELFLAYGAMTPYAPYEQFIYGAFSHNITAIVLAISICQTATGIFIGYKKPYLQVGLLAAIIFLLAITPLGAGSAFPCTLVLVAAAVTVWYKQRAPEAHDLYYTLSHFRG</sequence>
<gene>
    <name evidence="2" type="ORF">SAMN04488128_1011047</name>
</gene>
<proteinExistence type="predicted"/>
<feature type="transmembrane region" description="Helical" evidence="1">
    <location>
        <begin position="33"/>
        <end position="52"/>
    </location>
</feature>
<keyword evidence="1" id="KW-1133">Transmembrane helix</keyword>
<keyword evidence="1" id="KW-0472">Membrane</keyword>
<feature type="transmembrane region" description="Helical" evidence="1">
    <location>
        <begin position="104"/>
        <end position="121"/>
    </location>
</feature>
<dbReference type="Proteomes" id="UP000190367">
    <property type="component" value="Unassembled WGS sequence"/>
</dbReference>
<keyword evidence="3" id="KW-1185">Reference proteome</keyword>
<dbReference type="STRING" id="634771.SAMN04488128_1011047"/>
<protein>
    <submittedName>
        <fullName evidence="2">Uncharacterized protein</fullName>
    </submittedName>
</protein>
<evidence type="ECO:0000256" key="1">
    <source>
        <dbReference type="SAM" id="Phobius"/>
    </source>
</evidence>
<feature type="transmembrane region" description="Helical" evidence="1">
    <location>
        <begin position="72"/>
        <end position="92"/>
    </location>
</feature>
<keyword evidence="1" id="KW-0812">Transmembrane</keyword>
<dbReference type="AlphaFoldDB" id="A0A1T4MBY6"/>
<feature type="transmembrane region" description="Helical" evidence="1">
    <location>
        <begin position="6"/>
        <end position="26"/>
    </location>
</feature>
<organism evidence="2 3">
    <name type="scientific">Chitinophaga eiseniae</name>
    <dbReference type="NCBI Taxonomy" id="634771"/>
    <lineage>
        <taxon>Bacteria</taxon>
        <taxon>Pseudomonadati</taxon>
        <taxon>Bacteroidota</taxon>
        <taxon>Chitinophagia</taxon>
        <taxon>Chitinophagales</taxon>
        <taxon>Chitinophagaceae</taxon>
        <taxon>Chitinophaga</taxon>
    </lineage>
</organism>
<name>A0A1T4MBY6_9BACT</name>